<proteinExistence type="predicted"/>
<dbReference type="EMBL" id="JAQNDN010000019">
    <property type="protein sequence ID" value="MDC0671940.1"/>
    <property type="molecule type" value="Genomic_DNA"/>
</dbReference>
<dbReference type="RefSeq" id="WP_272002885.1">
    <property type="nucleotide sequence ID" value="NZ_JAQNDN010000019.1"/>
</dbReference>
<dbReference type="Proteomes" id="UP001217838">
    <property type="component" value="Unassembled WGS sequence"/>
</dbReference>
<name>A0ABT5BCS6_9BACT</name>
<evidence type="ECO:0000313" key="2">
    <source>
        <dbReference type="Proteomes" id="UP001217838"/>
    </source>
</evidence>
<gene>
    <name evidence="1" type="ORF">POL58_29615</name>
</gene>
<comment type="caution">
    <text evidence="1">The sequence shown here is derived from an EMBL/GenBank/DDBJ whole genome shotgun (WGS) entry which is preliminary data.</text>
</comment>
<accession>A0ABT5BCS6</accession>
<reference evidence="1 2" key="1">
    <citation type="submission" date="2022-11" db="EMBL/GenBank/DDBJ databases">
        <title>Minimal conservation of predation-associated metabolite biosynthetic gene clusters underscores biosynthetic potential of Myxococcota including descriptions for ten novel species: Archangium lansinium sp. nov., Myxococcus landrumus sp. nov., Nannocystis bai.</title>
        <authorList>
            <person name="Ahearne A."/>
            <person name="Stevens C."/>
            <person name="Dowd S."/>
        </authorList>
    </citation>
    <scope>NUCLEOTIDE SEQUENCE [LARGE SCALE GENOMIC DNA]</scope>
    <source>
        <strain evidence="1 2">NCELM</strain>
    </source>
</reference>
<evidence type="ECO:0000313" key="1">
    <source>
        <dbReference type="EMBL" id="MDC0671940.1"/>
    </source>
</evidence>
<organism evidence="1 2">
    <name type="scientific">Nannocystis radixulma</name>
    <dbReference type="NCBI Taxonomy" id="2995305"/>
    <lineage>
        <taxon>Bacteria</taxon>
        <taxon>Pseudomonadati</taxon>
        <taxon>Myxococcota</taxon>
        <taxon>Polyangia</taxon>
        <taxon>Nannocystales</taxon>
        <taxon>Nannocystaceae</taxon>
        <taxon>Nannocystis</taxon>
    </lineage>
</organism>
<sequence>MPMRATLVRTVPELEGKLPLTRTPRGPRLTLKDGTLTTWDQDLQPLHRLPTGLPAAAKLLDARADLSALVAAVDGGLCIVADTRRPNAAVIAVAADSATFITPNRLVVTVPGAPAEGRSFSEFHRVLLMDLEGVVLDEQRIEADEASPHALVHPTDPAVLCDFIMGQDGNVLAVIRADGDALSVREVFPAEAFVNRGFNPGGTRVLLPPYPMDPGSAVVATWPELDIAARLDVAEDLPEVQIGIDVWGGFLDDDHVLLLATEQAPIVATAGLREAALVQLVGFEAVSGDEGFIELAAPLAPDRFAGVVWNHGTRQTTVWRLERV</sequence>
<protein>
    <submittedName>
        <fullName evidence="1">Uncharacterized protein</fullName>
    </submittedName>
</protein>
<keyword evidence="2" id="KW-1185">Reference proteome</keyword>